<organism evidence="1">
    <name type="scientific">Clostridium tertium</name>
    <dbReference type="NCBI Taxonomy" id="1559"/>
    <lineage>
        <taxon>Bacteria</taxon>
        <taxon>Bacillati</taxon>
        <taxon>Bacillota</taxon>
        <taxon>Clostridia</taxon>
        <taxon>Eubacteriales</taxon>
        <taxon>Clostridiaceae</taxon>
        <taxon>Clostridium</taxon>
    </lineage>
</organism>
<gene>
    <name evidence="1" type="ORF">CTLFYP3_00186</name>
</gene>
<dbReference type="AlphaFoldDB" id="A0A6N3GWT0"/>
<name>A0A6N3GWT0_9CLOT</name>
<evidence type="ECO:0000313" key="1">
    <source>
        <dbReference type="EMBL" id="VYU69327.1"/>
    </source>
</evidence>
<dbReference type="EMBL" id="CACRTO010000049">
    <property type="protein sequence ID" value="VYU69327.1"/>
    <property type="molecule type" value="Genomic_DNA"/>
</dbReference>
<proteinExistence type="predicted"/>
<reference evidence="1" key="1">
    <citation type="submission" date="2019-11" db="EMBL/GenBank/DDBJ databases">
        <authorList>
            <person name="Feng L."/>
        </authorList>
    </citation>
    <scope>NUCLEOTIDE SEQUENCE</scope>
    <source>
        <strain evidence="1">CTertiumLFYP3</strain>
    </source>
</reference>
<sequence>MITEDNQIILGVQENAHRHTDYRVFGVNINFIERALLEKFEF</sequence>
<protein>
    <submittedName>
        <fullName evidence="1">Uncharacterized protein</fullName>
    </submittedName>
</protein>
<dbReference type="RefSeq" id="WP_421755836.1">
    <property type="nucleotide sequence ID" value="NZ_CACRTO010000049.1"/>
</dbReference>
<accession>A0A6N3GWT0</accession>